<protein>
    <submittedName>
        <fullName evidence="1">Uncharacterized protein</fullName>
    </submittedName>
</protein>
<name>A0ACC0JB07_CHOFU</name>
<reference evidence="1 2" key="1">
    <citation type="journal article" date="2022" name="Genome Biol. Evol.">
        <title>The Spruce Budworm Genome: Reconstructing the Evolutionary History of Antifreeze Proteins.</title>
        <authorList>
            <person name="Beliveau C."/>
            <person name="Gagne P."/>
            <person name="Picq S."/>
            <person name="Vernygora O."/>
            <person name="Keeling C.I."/>
            <person name="Pinkney K."/>
            <person name="Doucet D."/>
            <person name="Wen F."/>
            <person name="Johnston J.S."/>
            <person name="Maaroufi H."/>
            <person name="Boyle B."/>
            <person name="Laroche J."/>
            <person name="Dewar K."/>
            <person name="Juretic N."/>
            <person name="Blackburn G."/>
            <person name="Nisole A."/>
            <person name="Brunet B."/>
            <person name="Brandao M."/>
            <person name="Lumley L."/>
            <person name="Duan J."/>
            <person name="Quan G."/>
            <person name="Lucarotti C.J."/>
            <person name="Roe A.D."/>
            <person name="Sperling F.A.H."/>
            <person name="Levesque R.C."/>
            <person name="Cusson M."/>
        </authorList>
    </citation>
    <scope>NUCLEOTIDE SEQUENCE [LARGE SCALE GENOMIC DNA]</scope>
    <source>
        <strain evidence="1">Glfc:IPQL:Cfum</strain>
    </source>
</reference>
<gene>
    <name evidence="1" type="ORF">MSG28_008322</name>
</gene>
<organism evidence="1 2">
    <name type="scientific">Choristoneura fumiferana</name>
    <name type="common">Spruce budworm moth</name>
    <name type="synonym">Archips fumiferana</name>
    <dbReference type="NCBI Taxonomy" id="7141"/>
    <lineage>
        <taxon>Eukaryota</taxon>
        <taxon>Metazoa</taxon>
        <taxon>Ecdysozoa</taxon>
        <taxon>Arthropoda</taxon>
        <taxon>Hexapoda</taxon>
        <taxon>Insecta</taxon>
        <taxon>Pterygota</taxon>
        <taxon>Neoptera</taxon>
        <taxon>Endopterygota</taxon>
        <taxon>Lepidoptera</taxon>
        <taxon>Glossata</taxon>
        <taxon>Ditrysia</taxon>
        <taxon>Tortricoidea</taxon>
        <taxon>Tortricidae</taxon>
        <taxon>Tortricinae</taxon>
        <taxon>Choristoneura</taxon>
    </lineage>
</organism>
<comment type="caution">
    <text evidence="1">The sequence shown here is derived from an EMBL/GenBank/DDBJ whole genome shotgun (WGS) entry which is preliminary data.</text>
</comment>
<keyword evidence="2" id="KW-1185">Reference proteome</keyword>
<evidence type="ECO:0000313" key="2">
    <source>
        <dbReference type="Proteomes" id="UP001064048"/>
    </source>
</evidence>
<evidence type="ECO:0000313" key="1">
    <source>
        <dbReference type="EMBL" id="KAI8421284.1"/>
    </source>
</evidence>
<dbReference type="EMBL" id="CM046113">
    <property type="protein sequence ID" value="KAI8421284.1"/>
    <property type="molecule type" value="Genomic_DNA"/>
</dbReference>
<proteinExistence type="predicted"/>
<accession>A0ACC0JB07</accession>
<dbReference type="Proteomes" id="UP001064048">
    <property type="component" value="Chromosome 13"/>
</dbReference>
<sequence length="184" mass="20952">MMGNDEKECEKKKLNDDLVAFMKRRSDTELPRYTTRLHNYVKLQQRRAAAAKRHSDHHHERNKSASRKQGDAKEGDTTDAGMLNVCSSEQQENPEGGRVMRRARRECGHRGAHSSSRSMSGDPQDRCGRRRRRRRRRRSCGRLSPPPTQPQPPPPPPQLPPTPQAPQDAPPPPPPLLARRRGVL</sequence>